<reference evidence="2 3" key="1">
    <citation type="journal article" date="2020" name="Microbiol. Resour. Announc.">
        <title>Draft Genome Sequence of a Cladosporium Species Isolated from the Mesophotic Ascidian Didemnum maculosum.</title>
        <authorList>
            <person name="Gioti A."/>
            <person name="Siaperas R."/>
            <person name="Nikolaivits E."/>
            <person name="Le Goff G."/>
            <person name="Ouazzani J."/>
            <person name="Kotoulas G."/>
            <person name="Topakas E."/>
        </authorList>
    </citation>
    <scope>NUCLEOTIDE SEQUENCE [LARGE SCALE GENOMIC DNA]</scope>
    <source>
        <strain evidence="2 3">TM138-S3</strain>
    </source>
</reference>
<sequence length="208" mass="24043">MATRPPPRRLLPALARRPPPPQHTGTSFYHLPAELRIEIYRLALAYVRIHILPPNSTERSAPHSLVLTTRQVRNEVLPLIHNSCPIRIDVTDFNFDGMLAWMARMPPDQEENLRKNTQLRIELCTTSAANARKDKTSNSMKNSGSLRRWLHIRADPYRPQPDWKYSGPRPDYKTAYEMKRRALRSKKPGEKQELMKMLLSIGVEFPGT</sequence>
<organism evidence="2 3">
    <name type="scientific">Cladosporium halotolerans</name>
    <dbReference type="NCBI Taxonomy" id="1052096"/>
    <lineage>
        <taxon>Eukaryota</taxon>
        <taxon>Fungi</taxon>
        <taxon>Dikarya</taxon>
        <taxon>Ascomycota</taxon>
        <taxon>Pezizomycotina</taxon>
        <taxon>Dothideomycetes</taxon>
        <taxon>Dothideomycetidae</taxon>
        <taxon>Cladosporiales</taxon>
        <taxon>Cladosporiaceae</taxon>
        <taxon>Cladosporium</taxon>
    </lineage>
</organism>
<keyword evidence="3" id="KW-1185">Reference proteome</keyword>
<accession>A0AB34L2H2</accession>
<evidence type="ECO:0000313" key="3">
    <source>
        <dbReference type="Proteomes" id="UP000803884"/>
    </source>
</evidence>
<dbReference type="Proteomes" id="UP000803884">
    <property type="component" value="Unassembled WGS sequence"/>
</dbReference>
<comment type="caution">
    <text evidence="2">The sequence shown here is derived from an EMBL/GenBank/DDBJ whole genome shotgun (WGS) entry which is preliminary data.</text>
</comment>
<protein>
    <submittedName>
        <fullName evidence="2">Uncharacterized protein</fullName>
    </submittedName>
</protein>
<dbReference type="EMBL" id="JAAQHG020000004">
    <property type="protein sequence ID" value="KAL1589821.1"/>
    <property type="molecule type" value="Genomic_DNA"/>
</dbReference>
<evidence type="ECO:0000256" key="1">
    <source>
        <dbReference type="SAM" id="MobiDB-lite"/>
    </source>
</evidence>
<dbReference type="AlphaFoldDB" id="A0AB34L2H2"/>
<gene>
    <name evidence="2" type="ORF">WHR41_01770</name>
</gene>
<evidence type="ECO:0000313" key="2">
    <source>
        <dbReference type="EMBL" id="KAL1589821.1"/>
    </source>
</evidence>
<feature type="region of interest" description="Disordered" evidence="1">
    <location>
        <begin position="1"/>
        <end position="26"/>
    </location>
</feature>
<dbReference type="RefSeq" id="XP_069232926.1">
    <property type="nucleotide sequence ID" value="XM_069370376.1"/>
</dbReference>
<name>A0AB34L2H2_9PEZI</name>
<dbReference type="GeneID" id="96003214"/>
<proteinExistence type="predicted"/>